<dbReference type="Proteomes" id="UP001139494">
    <property type="component" value="Unassembled WGS sequence"/>
</dbReference>
<comment type="caution">
    <text evidence="2">The sequence shown here is derived from an EMBL/GenBank/DDBJ whole genome shotgun (WGS) entry which is preliminary data.</text>
</comment>
<gene>
    <name evidence="2" type="ORF">KM295_01270</name>
</gene>
<proteinExistence type="predicted"/>
<evidence type="ECO:0000313" key="2">
    <source>
        <dbReference type="EMBL" id="MCQ4332137.1"/>
    </source>
</evidence>
<feature type="region of interest" description="Disordered" evidence="1">
    <location>
        <begin position="72"/>
        <end position="94"/>
    </location>
</feature>
<dbReference type="AlphaFoldDB" id="A0A9R1D5Q6"/>
<dbReference type="RefSeq" id="WP_256028053.1">
    <property type="nucleotide sequence ID" value="NZ_JAHLKM010000001.1"/>
</dbReference>
<protein>
    <submittedName>
        <fullName evidence="2">Uncharacterized protein</fullName>
    </submittedName>
</protein>
<accession>A0A9R1D5Q6</accession>
<organism evidence="2 3">
    <name type="scientific">Natronomonas aquatica</name>
    <dbReference type="NCBI Taxonomy" id="2841590"/>
    <lineage>
        <taxon>Archaea</taxon>
        <taxon>Methanobacteriati</taxon>
        <taxon>Methanobacteriota</taxon>
        <taxon>Stenosarchaea group</taxon>
        <taxon>Halobacteria</taxon>
        <taxon>Halobacteriales</taxon>
        <taxon>Natronomonadaceae</taxon>
        <taxon>Natronomonas</taxon>
    </lineage>
</organism>
<sequence>MYDPESTTFVQRIVLCCVIDLAEDDRTPVDSAAIRETARRLLENTESAPIGSVSEADVTRALNGLVGAELLEEHRSDNRSPVGKGRPTYRLGVDPDDLREKLHEDEEMAALLNYSSR</sequence>
<evidence type="ECO:0000313" key="3">
    <source>
        <dbReference type="Proteomes" id="UP001139494"/>
    </source>
</evidence>
<keyword evidence="3" id="KW-1185">Reference proteome</keyword>
<evidence type="ECO:0000256" key="1">
    <source>
        <dbReference type="SAM" id="MobiDB-lite"/>
    </source>
</evidence>
<dbReference type="EMBL" id="JAHLKM010000001">
    <property type="protein sequence ID" value="MCQ4332137.1"/>
    <property type="molecule type" value="Genomic_DNA"/>
</dbReference>
<name>A0A9R1D5Q6_9EURY</name>
<reference evidence="2" key="1">
    <citation type="journal article" date="2023" name="Front. Microbiol.">
        <title>Genomic-based phylogenetic and metabolic analyses of the genus Natronomonas, and description of Natronomonas aquatica sp. nov.</title>
        <authorList>
            <person name="Garcia-Roldan A."/>
            <person name="Duran-Viseras A."/>
            <person name="de la Haba R.R."/>
            <person name="Corral P."/>
            <person name="Sanchez-Porro C."/>
            <person name="Ventosa A."/>
        </authorList>
    </citation>
    <scope>NUCLEOTIDE SEQUENCE</scope>
    <source>
        <strain evidence="2">F2-12</strain>
    </source>
</reference>